<feature type="binding site" evidence="1">
    <location>
        <position position="10"/>
    </location>
    <ligand>
        <name>Zn(2+)</name>
        <dbReference type="ChEBI" id="CHEBI:29105"/>
    </ligand>
</feature>
<proteinExistence type="inferred from homology"/>
<keyword evidence="1" id="KW-0143">Chaperone</keyword>
<dbReference type="SMART" id="SM00994">
    <property type="entry name" value="zf-C4_ClpX"/>
    <property type="match status" value="1"/>
</dbReference>
<organism evidence="3 4">
    <name type="scientific">Nocardioides hankookensis</name>
    <dbReference type="NCBI Taxonomy" id="443157"/>
    <lineage>
        <taxon>Bacteria</taxon>
        <taxon>Bacillati</taxon>
        <taxon>Actinomycetota</taxon>
        <taxon>Actinomycetes</taxon>
        <taxon>Propionibacteriales</taxon>
        <taxon>Nocardioidaceae</taxon>
        <taxon>Nocardioides</taxon>
    </lineage>
</organism>
<keyword evidence="1" id="KW-0479">Metal-binding</keyword>
<dbReference type="Gene3D" id="6.20.220.10">
    <property type="entry name" value="ClpX chaperone, C4-type zinc finger domain"/>
    <property type="match status" value="1"/>
</dbReference>
<comment type="caution">
    <text evidence="3">The sequence shown here is derived from an EMBL/GenBank/DDBJ whole genome shotgun (WGS) entry which is preliminary data.</text>
</comment>
<gene>
    <name evidence="3" type="ORF">ACFPYL_02730</name>
</gene>
<accession>A0ABW1LEQ7</accession>
<dbReference type="RefSeq" id="WP_379150078.1">
    <property type="nucleotide sequence ID" value="NZ_JBHSRJ010000001.1"/>
</dbReference>
<dbReference type="InterPro" id="IPR038366">
    <property type="entry name" value="Znf_CppX_C4_sf"/>
</dbReference>
<feature type="binding site" evidence="1">
    <location>
        <position position="35"/>
    </location>
    <ligand>
        <name>Zn(2+)</name>
        <dbReference type="ChEBI" id="CHEBI:29105"/>
    </ligand>
</feature>
<dbReference type="PROSITE" id="PS51902">
    <property type="entry name" value="CLPX_ZB"/>
    <property type="match status" value="1"/>
</dbReference>
<reference evidence="4" key="1">
    <citation type="journal article" date="2019" name="Int. J. Syst. Evol. Microbiol.">
        <title>The Global Catalogue of Microorganisms (GCM) 10K type strain sequencing project: providing services to taxonomists for standard genome sequencing and annotation.</title>
        <authorList>
            <consortium name="The Broad Institute Genomics Platform"/>
            <consortium name="The Broad Institute Genome Sequencing Center for Infectious Disease"/>
            <person name="Wu L."/>
            <person name="Ma J."/>
        </authorList>
    </citation>
    <scope>NUCLEOTIDE SEQUENCE [LARGE SCALE GENOMIC DNA]</scope>
    <source>
        <strain evidence="4">CCUG 54522</strain>
    </source>
</reference>
<dbReference type="InterPro" id="IPR059188">
    <property type="entry name" value="Znf_CLPX-like"/>
</dbReference>
<comment type="similarity">
    <text evidence="1">Belongs to the ClpX chaperone family.</text>
</comment>
<evidence type="ECO:0000256" key="1">
    <source>
        <dbReference type="PROSITE-ProRule" id="PRU01250"/>
    </source>
</evidence>
<evidence type="ECO:0000259" key="2">
    <source>
        <dbReference type="PROSITE" id="PS51902"/>
    </source>
</evidence>
<dbReference type="SUPFAM" id="SSF57716">
    <property type="entry name" value="Glucocorticoid receptor-like (DNA-binding domain)"/>
    <property type="match status" value="1"/>
</dbReference>
<keyword evidence="1" id="KW-0862">Zinc</keyword>
<evidence type="ECO:0000313" key="3">
    <source>
        <dbReference type="EMBL" id="MFC6041970.1"/>
    </source>
</evidence>
<dbReference type="Pfam" id="PF06689">
    <property type="entry name" value="zf-C4_ClpX"/>
    <property type="match status" value="1"/>
</dbReference>
<evidence type="ECO:0000313" key="4">
    <source>
        <dbReference type="Proteomes" id="UP001596135"/>
    </source>
</evidence>
<feature type="binding site" evidence="1">
    <location>
        <position position="32"/>
    </location>
    <ligand>
        <name>Zn(2+)</name>
        <dbReference type="ChEBI" id="CHEBI:29105"/>
    </ligand>
</feature>
<dbReference type="InterPro" id="IPR010603">
    <property type="entry name" value="Znf_CppX_C4"/>
</dbReference>
<dbReference type="EMBL" id="JBHSRJ010000001">
    <property type="protein sequence ID" value="MFC6041970.1"/>
    <property type="molecule type" value="Genomic_DNA"/>
</dbReference>
<feature type="binding site" evidence="1">
    <location>
        <position position="13"/>
    </location>
    <ligand>
        <name>Zn(2+)</name>
        <dbReference type="ChEBI" id="CHEBI:29105"/>
    </ligand>
</feature>
<feature type="domain" description="ClpX-type ZB" evidence="2">
    <location>
        <begin position="1"/>
        <end position="51"/>
    </location>
</feature>
<keyword evidence="4" id="KW-1185">Reference proteome</keyword>
<protein>
    <submittedName>
        <fullName evidence="3">ClpX C4-type zinc finger protein</fullName>
    </submittedName>
</protein>
<sequence>MDRDASKKYCSFCGEQGRQGEPLVGGLGAFMCGDCLDHHKAMVDRVRSTGTVGPPPWDSMSDADVLGKMVLITQTAAQVDDFLLDWVRLARSRKLSWAEIGKALGISRQAAWERFARSEAGAAVGSDHQAGTAS</sequence>
<name>A0ABW1LEQ7_9ACTN</name>
<dbReference type="Proteomes" id="UP001596135">
    <property type="component" value="Unassembled WGS sequence"/>
</dbReference>